<gene>
    <name evidence="3" type="ORF">K7C98_09935</name>
</gene>
<keyword evidence="4" id="KW-1185">Reference proteome</keyword>
<dbReference type="InterPro" id="IPR008964">
    <property type="entry name" value="Invasin/intimin_cell_adhesion"/>
</dbReference>
<reference evidence="3" key="1">
    <citation type="submission" date="2021-08" db="EMBL/GenBank/DDBJ databases">
        <authorList>
            <person name="Stevens D.C."/>
        </authorList>
    </citation>
    <scope>NUCLEOTIDE SEQUENCE</scope>
    <source>
        <strain evidence="3">DSM 53165</strain>
    </source>
</reference>
<organism evidence="3 4">
    <name type="scientific">Nannocystis pusilla</name>
    <dbReference type="NCBI Taxonomy" id="889268"/>
    <lineage>
        <taxon>Bacteria</taxon>
        <taxon>Pseudomonadati</taxon>
        <taxon>Myxococcota</taxon>
        <taxon>Polyangia</taxon>
        <taxon>Nannocystales</taxon>
        <taxon>Nannocystaceae</taxon>
        <taxon>Nannocystis</taxon>
    </lineage>
</organism>
<dbReference type="PANTHER" id="PTHR35889:SF3">
    <property type="entry name" value="F-BOX DOMAIN-CONTAINING PROTEIN"/>
    <property type="match status" value="1"/>
</dbReference>
<name>A0ABS7TMZ7_9BACT</name>
<dbReference type="PROSITE" id="PS51257">
    <property type="entry name" value="PROKAR_LIPOPROTEIN"/>
    <property type="match status" value="1"/>
</dbReference>
<keyword evidence="2" id="KW-0732">Signal</keyword>
<dbReference type="SUPFAM" id="SSF49373">
    <property type="entry name" value="Invasin/intimin cell-adhesion fragments"/>
    <property type="match status" value="1"/>
</dbReference>
<feature type="region of interest" description="Disordered" evidence="1">
    <location>
        <begin position="30"/>
        <end position="77"/>
    </location>
</feature>
<dbReference type="RefSeq" id="WP_224191358.1">
    <property type="nucleotide sequence ID" value="NZ_JAIRAU010000008.1"/>
</dbReference>
<evidence type="ECO:0000313" key="3">
    <source>
        <dbReference type="EMBL" id="MBZ5709580.1"/>
    </source>
</evidence>
<evidence type="ECO:0000256" key="1">
    <source>
        <dbReference type="SAM" id="MobiDB-lite"/>
    </source>
</evidence>
<dbReference type="Gene3D" id="2.60.40.1080">
    <property type="match status" value="1"/>
</dbReference>
<dbReference type="PANTHER" id="PTHR35889">
    <property type="entry name" value="CYCLOINULO-OLIGOSACCHARIDE FRUCTANOTRANSFERASE-RELATED"/>
    <property type="match status" value="1"/>
</dbReference>
<accession>A0ABS7TMZ7</accession>
<protein>
    <submittedName>
        <fullName evidence="3">Ig-like domain-containing protein</fullName>
    </submittedName>
</protein>
<feature type="signal peptide" evidence="2">
    <location>
        <begin position="1"/>
        <end position="21"/>
    </location>
</feature>
<comment type="caution">
    <text evidence="3">The sequence shown here is derived from an EMBL/GenBank/DDBJ whole genome shotgun (WGS) entry which is preliminary data.</text>
</comment>
<proteinExistence type="predicted"/>
<evidence type="ECO:0000313" key="4">
    <source>
        <dbReference type="Proteomes" id="UP001139031"/>
    </source>
</evidence>
<evidence type="ECO:0000256" key="2">
    <source>
        <dbReference type="SAM" id="SignalP"/>
    </source>
</evidence>
<dbReference type="EMBL" id="JAIRAU010000008">
    <property type="protein sequence ID" value="MBZ5709580.1"/>
    <property type="molecule type" value="Genomic_DNA"/>
</dbReference>
<sequence length="383" mass="38952">MPGRHRTNSSALVLCAALSSACQLVSLPEQDSDGAMSDTDGTTAEPGPTSGEVPTTGEAPTTGPVDPSGGTPGECDFPGAVQPIFTGSCSCHAGGQPAGGLSLATGESFAALVNVESSQAPGVLRVAPGDPASSFLMEKLSPAPSVGQQMPLGGMLSEGQVATISAWIAAGAPETEVFACSSGGQEGEVGEIELEVDGPVQVLVGETTPLTALVTNEEGEPVDVTLTWTSSAELTLYVDGKGVLLGVSPGTVELTASAGGVTSAPVTVAVVDHDPPAATFTQVRALTDQRCAVSGCHVDGVEPGDLRFDREPDRLWEELIEDEAEQVDMPRVQANAPTNSYLMHKLVLRTPAVGAQMPIGGSPIAAAEAQVILRWILSGAEFN</sequence>
<feature type="chain" id="PRO_5046661410" evidence="2">
    <location>
        <begin position="22"/>
        <end position="383"/>
    </location>
</feature>
<dbReference type="Proteomes" id="UP001139031">
    <property type="component" value="Unassembled WGS sequence"/>
</dbReference>